<feature type="transmembrane region" description="Helical" evidence="8">
    <location>
        <begin position="983"/>
        <end position="1002"/>
    </location>
</feature>
<feature type="transmembrane region" description="Helical" evidence="8">
    <location>
        <begin position="947"/>
        <end position="971"/>
    </location>
</feature>
<dbReference type="GO" id="GO:0016323">
    <property type="term" value="C:basolateral plasma membrane"/>
    <property type="evidence" value="ECO:0007669"/>
    <property type="project" value="TreeGrafter"/>
</dbReference>
<dbReference type="RefSeq" id="XP_019630347.1">
    <property type="nucleotide sequence ID" value="XM_019774788.1"/>
</dbReference>
<feature type="transmembrane region" description="Helical" evidence="8">
    <location>
        <begin position="799"/>
        <end position="819"/>
    </location>
</feature>
<feature type="domain" description="Kazal-like" evidence="10">
    <location>
        <begin position="449"/>
        <end position="499"/>
    </location>
</feature>
<evidence type="ECO:0000256" key="3">
    <source>
        <dbReference type="ARBA" id="ARBA00022475"/>
    </source>
</evidence>
<feature type="transmembrane region" description="Helical" evidence="8">
    <location>
        <begin position="1112"/>
        <end position="1136"/>
    </location>
</feature>
<keyword evidence="11" id="KW-1185">Reference proteome</keyword>
<keyword evidence="4 8" id="KW-0812">Transmembrane</keyword>
<sequence>MSVKEDVGDSAVNVNHDYVRRLLSTESTQSTEDTHLTKYGWGTFRPQALQCLSGVKGLLFLVSFYVIAQGLIVGGLISTSLSTIERRYRLSSKQLGLIVTSNDIFTGCIFFVITYLVRTRRGKIRFLSAGALIMTTAAVIWILPHFLVGLYNYGALVEKTCDPRVDGRGSECEEGERGLSSYMYMFIAAELLFGTSSIPLYTFSADLIESAAPPNSGGFYLGIFGAIAGIGIAIGYMLNGQLLNIYIDFNKEGAIPPSGGPDDARWLGAWWLAVPPTALMAFLVSPWLAGIPSQLPGKAAPMYQEEASDKKMRKPLAALYQEVRSLLVNWTLIGLTFSYVGVSYIGGAMTTFGVKYMQNQFALSAGWSAVLVGSIFIPGGVLGSLLGGYVMKRFKLGIQGALKMLIMLSSCYFVISFGFLLRCDNIIMAGVTSPYGSGPAPRTPVYGAAALTGDCVKNCHCSIAYEPVCGTDGVEFFSPCYAGCLTEPEVDSEKYSSCGCVTSDPSTPVTSPNNVTMVTPGHCPSACAVLPFVLAMLAFYAVANAAVGPITTFVALRCVPENQRSVGLGFMGVIRKLLANIPTPILFGTFLDKACLMWEEKCDERGSCLIYDNHNLGLYFFTLTFIFACMAVLGFFGALFSWRRRESKQPRVENEEKEDEKAKDRVSFILDDDSPALRVHCTQVQMTAETQLIQELKHTSAGKSRDPNNALKEMTNIKERWTLLEDVPEDDKSTGVDYTRFGWWGFRPRCLQILSGVNGMLFLLFWFVFAQGVIVNGLVNTSISSIEKRYNLSSSKTGIVSIGYDIGNGALGLLVTYWIRTRRDKVRAISLGALLLPAGGPSDPRWLGAWWLGFPVFASIALLVSPWLAGLPGEYPKNVSPSTGTTKSKEEPENKGLVDFFREMASLFKIPTLLFLTSAACGTAMSFNGLITFTVKYIENQFAQPAGWSAILAGMVLIPGGMGGALLGGVLMRRLRVGIPGALKLALAGSIVMGLTSAGFLLRCQNINMAGVTSPYHQGPTPVPPVVGAGEVVSSCNVNCNCQAKYDPVCAPDGVEYFSPCVAGCREKLPDDSKFQRYAMCACLPTNQSMANGSAGVEKTVTSGHCASSCGLLPVVMCLLFLYAVGMASMGPAMLFSTLRCVQESRRSLALGFKSLLARFLGAIPGPILYGSLIDRACLLWNESCDQKGACLVYDNTNLSVYFFSVTFSLACWIFLSLCLALYSWRRGEMNGKLTEEKDARLDDDARKRTSGILEIVHHRETTV</sequence>
<dbReference type="Gene3D" id="3.30.60.30">
    <property type="match status" value="1"/>
</dbReference>
<dbReference type="InterPro" id="IPR036259">
    <property type="entry name" value="MFS_trans_sf"/>
</dbReference>
<evidence type="ECO:0000256" key="8">
    <source>
        <dbReference type="SAM" id="Phobius"/>
    </source>
</evidence>
<dbReference type="InterPro" id="IPR036058">
    <property type="entry name" value="Kazal_dom_sf"/>
</dbReference>
<keyword evidence="3" id="KW-1003">Cell membrane</keyword>
<keyword evidence="6 8" id="KW-0472">Membrane</keyword>
<dbReference type="PANTHER" id="PTHR11388">
    <property type="entry name" value="ORGANIC ANION TRANSPORTER"/>
    <property type="match status" value="1"/>
</dbReference>
<feature type="transmembrane region" description="Helical" evidence="8">
    <location>
        <begin position="618"/>
        <end position="642"/>
    </location>
</feature>
<feature type="transmembrane region" description="Helical" evidence="8">
    <location>
        <begin position="124"/>
        <end position="143"/>
    </location>
</feature>
<reference evidence="12" key="1">
    <citation type="submission" date="2025-08" db="UniProtKB">
        <authorList>
            <consortium name="RefSeq"/>
        </authorList>
    </citation>
    <scope>IDENTIFICATION</scope>
    <source>
        <tissue evidence="12">Gonad</tissue>
    </source>
</reference>
<feature type="domain" description="Major facilitator superfamily (MFS) profile" evidence="9">
    <location>
        <begin position="58"/>
        <end position="646"/>
    </location>
</feature>
<dbReference type="PROSITE" id="PS00282">
    <property type="entry name" value="KAZAL_1"/>
    <property type="match status" value="1"/>
</dbReference>
<dbReference type="SUPFAM" id="SSF103473">
    <property type="entry name" value="MFS general substrate transporter"/>
    <property type="match status" value="2"/>
</dbReference>
<feature type="transmembrane region" description="Helical" evidence="8">
    <location>
        <begin position="402"/>
        <end position="421"/>
    </location>
</feature>
<comment type="subcellular location">
    <subcellularLocation>
        <location evidence="1">Cell membrane</location>
        <topology evidence="1">Multi-pass membrane protein</topology>
    </subcellularLocation>
</comment>
<keyword evidence="7" id="KW-1015">Disulfide bond</keyword>
<evidence type="ECO:0000256" key="6">
    <source>
        <dbReference type="ARBA" id="ARBA00023136"/>
    </source>
</evidence>
<evidence type="ECO:0000256" key="4">
    <source>
        <dbReference type="ARBA" id="ARBA00022692"/>
    </source>
</evidence>
<dbReference type="Gene3D" id="1.20.1250.20">
    <property type="entry name" value="MFS general substrate transporter like domains"/>
    <property type="match status" value="2"/>
</dbReference>
<protein>
    <submittedName>
        <fullName evidence="12">Uncharacterized protein LOC109474498</fullName>
    </submittedName>
</protein>
<dbReference type="Proteomes" id="UP000515135">
    <property type="component" value="Unplaced"/>
</dbReference>
<evidence type="ECO:0000256" key="2">
    <source>
        <dbReference type="ARBA" id="ARBA00009657"/>
    </source>
</evidence>
<feature type="transmembrane region" description="Helical" evidence="8">
    <location>
        <begin position="577"/>
        <end position="598"/>
    </location>
</feature>
<dbReference type="InterPro" id="IPR020846">
    <property type="entry name" value="MFS_dom"/>
</dbReference>
<organism evidence="11 12">
    <name type="scientific">Branchiostoma belcheri</name>
    <name type="common">Amphioxus</name>
    <dbReference type="NCBI Taxonomy" id="7741"/>
    <lineage>
        <taxon>Eukaryota</taxon>
        <taxon>Metazoa</taxon>
        <taxon>Chordata</taxon>
        <taxon>Cephalochordata</taxon>
        <taxon>Leptocardii</taxon>
        <taxon>Amphioxiformes</taxon>
        <taxon>Branchiostomatidae</taxon>
        <taxon>Branchiostoma</taxon>
    </lineage>
</organism>
<feature type="transmembrane region" description="Helical" evidence="8">
    <location>
        <begin position="912"/>
        <end position="935"/>
    </location>
</feature>
<feature type="transmembrane region" description="Helical" evidence="8">
    <location>
        <begin position="217"/>
        <end position="238"/>
    </location>
</feature>
<evidence type="ECO:0000256" key="1">
    <source>
        <dbReference type="ARBA" id="ARBA00004651"/>
    </source>
</evidence>
<dbReference type="InterPro" id="IPR002350">
    <property type="entry name" value="Kazal_dom"/>
</dbReference>
<feature type="transmembrane region" description="Helical" evidence="8">
    <location>
        <begin position="269"/>
        <end position="289"/>
    </location>
</feature>
<proteinExistence type="inferred from homology"/>
<dbReference type="InterPro" id="IPR004156">
    <property type="entry name" value="OATP"/>
</dbReference>
<dbReference type="PROSITE" id="PS51465">
    <property type="entry name" value="KAZAL_2"/>
    <property type="match status" value="2"/>
</dbReference>
<dbReference type="PANTHER" id="PTHR11388:SF160">
    <property type="entry name" value="SOLUTE CARRIER ORGANIC ANION TRANSPORTER FAMILY MEMBER"/>
    <property type="match status" value="1"/>
</dbReference>
<dbReference type="SUPFAM" id="SSF100895">
    <property type="entry name" value="Kazal-type serine protease inhibitors"/>
    <property type="match status" value="2"/>
</dbReference>
<dbReference type="Pfam" id="PF03137">
    <property type="entry name" value="OATP"/>
    <property type="match status" value="3"/>
</dbReference>
<dbReference type="AlphaFoldDB" id="A0A6P4ZGZ9"/>
<dbReference type="GO" id="GO:0043252">
    <property type="term" value="P:sodium-independent organic anion transport"/>
    <property type="evidence" value="ECO:0007669"/>
    <property type="project" value="TreeGrafter"/>
</dbReference>
<dbReference type="GO" id="GO:0015347">
    <property type="term" value="F:sodium-independent organic anion transmembrane transporter activity"/>
    <property type="evidence" value="ECO:0007669"/>
    <property type="project" value="TreeGrafter"/>
</dbReference>
<feature type="transmembrane region" description="Helical" evidence="8">
    <location>
        <begin position="365"/>
        <end position="390"/>
    </location>
</feature>
<feature type="transmembrane region" description="Helical" evidence="8">
    <location>
        <begin position="529"/>
        <end position="556"/>
    </location>
</feature>
<feature type="domain" description="Kazal-like" evidence="10">
    <location>
        <begin position="1030"/>
        <end position="1082"/>
    </location>
</feature>
<evidence type="ECO:0000313" key="11">
    <source>
        <dbReference type="Proteomes" id="UP000515135"/>
    </source>
</evidence>
<feature type="transmembrane region" description="Helical" evidence="8">
    <location>
        <begin position="183"/>
        <end position="205"/>
    </location>
</feature>
<dbReference type="KEGG" id="bbel:109474498"/>
<evidence type="ECO:0000256" key="5">
    <source>
        <dbReference type="ARBA" id="ARBA00022989"/>
    </source>
</evidence>
<dbReference type="PROSITE" id="PS50850">
    <property type="entry name" value="MFS"/>
    <property type="match status" value="1"/>
</dbReference>
<feature type="transmembrane region" description="Helical" evidence="8">
    <location>
        <begin position="848"/>
        <end position="869"/>
    </location>
</feature>
<keyword evidence="5 8" id="KW-1133">Transmembrane helix</keyword>
<evidence type="ECO:0000259" key="10">
    <source>
        <dbReference type="PROSITE" id="PS51465"/>
    </source>
</evidence>
<dbReference type="NCBIfam" id="TIGR00805">
    <property type="entry name" value="oat"/>
    <property type="match status" value="1"/>
</dbReference>
<feature type="transmembrane region" description="Helical" evidence="8">
    <location>
        <begin position="1202"/>
        <end position="1223"/>
    </location>
</feature>
<dbReference type="GeneID" id="109474498"/>
<evidence type="ECO:0000313" key="12">
    <source>
        <dbReference type="RefSeq" id="XP_019630347.1"/>
    </source>
</evidence>
<feature type="transmembrane region" description="Helical" evidence="8">
    <location>
        <begin position="326"/>
        <end position="345"/>
    </location>
</feature>
<gene>
    <name evidence="12" type="primary">LOC109474498</name>
</gene>
<dbReference type="OrthoDB" id="5062115at2759"/>
<accession>A0A6P4ZGZ9</accession>
<name>A0A6P4ZGZ9_BRABE</name>
<evidence type="ECO:0000259" key="9">
    <source>
        <dbReference type="PROSITE" id="PS50850"/>
    </source>
</evidence>
<comment type="similarity">
    <text evidence="2">Belongs to the organo anion transporter (TC 2.A.60) family.</text>
</comment>
<feature type="transmembrane region" description="Helical" evidence="8">
    <location>
        <begin position="58"/>
        <end position="77"/>
    </location>
</feature>
<dbReference type="Pfam" id="PF07648">
    <property type="entry name" value="Kazal_2"/>
    <property type="match status" value="2"/>
</dbReference>
<feature type="transmembrane region" description="Helical" evidence="8">
    <location>
        <begin position="97"/>
        <end position="117"/>
    </location>
</feature>
<evidence type="ECO:0000256" key="7">
    <source>
        <dbReference type="ARBA" id="ARBA00023157"/>
    </source>
</evidence>
<feature type="transmembrane region" description="Helical" evidence="8">
    <location>
        <begin position="757"/>
        <end position="779"/>
    </location>
</feature>
<dbReference type="CDD" id="cd17336">
    <property type="entry name" value="MFS_SLCO_OATP"/>
    <property type="match status" value="1"/>
</dbReference>